<evidence type="ECO:0000313" key="2">
    <source>
        <dbReference type="Proteomes" id="UP000664940"/>
    </source>
</evidence>
<reference evidence="1 2" key="1">
    <citation type="journal article" date="2020" name="Nature">
        <title>Six reference-quality genomes reveal evolution of bat adaptations.</title>
        <authorList>
            <person name="Jebb D."/>
            <person name="Huang Z."/>
            <person name="Pippel M."/>
            <person name="Hughes G.M."/>
            <person name="Lavrichenko K."/>
            <person name="Devanna P."/>
            <person name="Winkler S."/>
            <person name="Jermiin L.S."/>
            <person name="Skirmuntt E.C."/>
            <person name="Katzourakis A."/>
            <person name="Burkitt-Gray L."/>
            <person name="Ray D.A."/>
            <person name="Sullivan K.A.M."/>
            <person name="Roscito J.G."/>
            <person name="Kirilenko B.M."/>
            <person name="Davalos L.M."/>
            <person name="Corthals A.P."/>
            <person name="Power M.L."/>
            <person name="Jones G."/>
            <person name="Ransome R.D."/>
            <person name="Dechmann D.K.N."/>
            <person name="Locatelli A.G."/>
            <person name="Puechmaille S.J."/>
            <person name="Fedrigo O."/>
            <person name="Jarvis E.D."/>
            <person name="Hiller M."/>
            <person name="Vernes S.C."/>
            <person name="Myers E.W."/>
            <person name="Teeling E.C."/>
        </authorList>
    </citation>
    <scope>NUCLEOTIDE SEQUENCE [LARGE SCALE GENOMIC DNA]</scope>
    <source>
        <strain evidence="1">Bat1K_MPI-CBG_1</strain>
    </source>
</reference>
<organism evidence="1 2">
    <name type="scientific">Phyllostomus discolor</name>
    <name type="common">pale spear-nosed bat</name>
    <dbReference type="NCBI Taxonomy" id="89673"/>
    <lineage>
        <taxon>Eukaryota</taxon>
        <taxon>Metazoa</taxon>
        <taxon>Chordata</taxon>
        <taxon>Craniata</taxon>
        <taxon>Vertebrata</taxon>
        <taxon>Euteleostomi</taxon>
        <taxon>Mammalia</taxon>
        <taxon>Eutheria</taxon>
        <taxon>Laurasiatheria</taxon>
        <taxon>Chiroptera</taxon>
        <taxon>Yangochiroptera</taxon>
        <taxon>Phyllostomidae</taxon>
        <taxon>Phyllostominae</taxon>
        <taxon>Phyllostomus</taxon>
    </lineage>
</organism>
<comment type="caution">
    <text evidence="1">The sequence shown here is derived from an EMBL/GenBank/DDBJ whole genome shotgun (WGS) entry which is preliminary data.</text>
</comment>
<name>A0A833ZBH4_9CHIR</name>
<protein>
    <submittedName>
        <fullName evidence="1">Uncharacterized protein</fullName>
    </submittedName>
</protein>
<proteinExistence type="predicted"/>
<gene>
    <name evidence="1" type="ORF">HJG60_012278</name>
</gene>
<dbReference type="EMBL" id="JABVXQ010000009">
    <property type="protein sequence ID" value="KAF6090939.1"/>
    <property type="molecule type" value="Genomic_DNA"/>
</dbReference>
<accession>A0A833ZBH4</accession>
<evidence type="ECO:0000313" key="1">
    <source>
        <dbReference type="EMBL" id="KAF6090939.1"/>
    </source>
</evidence>
<dbReference type="Proteomes" id="UP000664940">
    <property type="component" value="Unassembled WGS sequence"/>
</dbReference>
<sequence length="133" mass="15303">MKWVQLVNLGDNYKISMKENTEHETQKENNLQKRVLVSRLSWWVIGVQSYCIPSEEPCRTASGLFHQRTKLDKIFTNSLVEGSAWERPKPQALLGFPTRRLSKLSSTAFPRIKGGKRFHGAVCLYDYSALTEE</sequence>
<dbReference type="AlphaFoldDB" id="A0A833ZBH4"/>